<evidence type="ECO:0000259" key="2">
    <source>
        <dbReference type="PROSITE" id="PS50833"/>
    </source>
</evidence>
<feature type="region of interest" description="Disordered" evidence="1">
    <location>
        <begin position="1"/>
        <end position="42"/>
    </location>
</feature>
<feature type="region of interest" description="Disordered" evidence="1">
    <location>
        <begin position="58"/>
        <end position="97"/>
    </location>
</feature>
<feature type="compositionally biased region" description="Basic and acidic residues" evidence="1">
    <location>
        <begin position="62"/>
        <end position="71"/>
    </location>
</feature>
<feature type="compositionally biased region" description="Acidic residues" evidence="1">
    <location>
        <begin position="281"/>
        <end position="292"/>
    </location>
</feature>
<gene>
    <name evidence="3" type="ORF">TrCOL_g5254</name>
</gene>
<dbReference type="PROSITE" id="PS50833">
    <property type="entry name" value="BRIX"/>
    <property type="match status" value="1"/>
</dbReference>
<feature type="compositionally biased region" description="Pro residues" evidence="1">
    <location>
        <begin position="296"/>
        <end position="305"/>
    </location>
</feature>
<dbReference type="GO" id="GO:0000470">
    <property type="term" value="P:maturation of LSU-rRNA"/>
    <property type="evidence" value="ECO:0007669"/>
    <property type="project" value="TreeGrafter"/>
</dbReference>
<feature type="region of interest" description="Disordered" evidence="1">
    <location>
        <begin position="210"/>
        <end position="316"/>
    </location>
</feature>
<dbReference type="GO" id="GO:0000460">
    <property type="term" value="P:maturation of 5.8S rRNA"/>
    <property type="evidence" value="ECO:0007669"/>
    <property type="project" value="TreeGrafter"/>
</dbReference>
<dbReference type="Gene3D" id="3.40.50.10480">
    <property type="entry name" value="Probable brix-domain ribosomal biogenesis protein"/>
    <property type="match status" value="2"/>
</dbReference>
<keyword evidence="4" id="KW-1185">Reference proteome</keyword>
<proteinExistence type="predicted"/>
<feature type="compositionally biased region" description="Basic and acidic residues" evidence="1">
    <location>
        <begin position="270"/>
        <end position="280"/>
    </location>
</feature>
<sequence length="456" mass="52226">MGKMGSTKSTSKKSSKEVIKTDTQKAQEAMAAHRPMSKISNKLKRGAVYAKWLAEKRKLKKQVRDAKRADADSGDVDEGSEATSSAPKNVPRTLENTREVEDTLVDPSDPEIKADEMDDEFSPYFSCVIKPKIIITTRPRPSAELFHFISALLTLIPNSYYYPRRDYELKEITEYSRNKMFSHLIVLSEKSKKCNGMLVSHLGVPAESSGIWKDDGKKVWEDEEEGESDGEEEEDWGDDEDMEVTESMENGKKGEEDSGGENEEENNENDDQHFDDHKDHDDDDDDDEDDNNENPFPAPPSPAKEPTPTAEDVLPGPTAFFKVNNIVLPKRISNHGTATSHIPELILNNFTTRLGHRAGRFFGSLFPHSPEFRGRQAVTFHNQRDYVFVRHHRYVFHKGERKGDNGKTRARLQELGPRFSLKMRWMLAGGFDTRFGEYEFFHKRKEMDTTRRKFHM</sequence>
<reference evidence="4" key="1">
    <citation type="journal article" date="2023" name="Commun. Biol.">
        <title>Genome analysis of Parmales, the sister group of diatoms, reveals the evolutionary specialization of diatoms from phago-mixotrophs to photoautotrophs.</title>
        <authorList>
            <person name="Ban H."/>
            <person name="Sato S."/>
            <person name="Yoshikawa S."/>
            <person name="Yamada K."/>
            <person name="Nakamura Y."/>
            <person name="Ichinomiya M."/>
            <person name="Sato N."/>
            <person name="Blanc-Mathieu R."/>
            <person name="Endo H."/>
            <person name="Kuwata A."/>
            <person name="Ogata H."/>
        </authorList>
    </citation>
    <scope>NUCLEOTIDE SEQUENCE [LARGE SCALE GENOMIC DNA]</scope>
</reference>
<dbReference type="PANTHER" id="PTHR22734">
    <property type="entry name" value="U3 SMALL NUCLEOLAR RIBONUCLEOPROTEIN PROTEIN IMP4"/>
    <property type="match status" value="1"/>
</dbReference>
<feature type="compositionally biased region" description="Basic and acidic residues" evidence="1">
    <location>
        <begin position="14"/>
        <end position="25"/>
    </location>
</feature>
<protein>
    <recommendedName>
        <fullName evidence="2">Brix domain-containing protein</fullName>
    </recommendedName>
</protein>
<dbReference type="InterPro" id="IPR007109">
    <property type="entry name" value="Brix"/>
</dbReference>
<dbReference type="Pfam" id="PF04427">
    <property type="entry name" value="Brix"/>
    <property type="match status" value="1"/>
</dbReference>
<dbReference type="GO" id="GO:0030687">
    <property type="term" value="C:preribosome, large subunit precursor"/>
    <property type="evidence" value="ECO:0007669"/>
    <property type="project" value="TreeGrafter"/>
</dbReference>
<dbReference type="GO" id="GO:0042134">
    <property type="term" value="F:rRNA primary transcript binding"/>
    <property type="evidence" value="ECO:0007669"/>
    <property type="project" value="InterPro"/>
</dbReference>
<dbReference type="OrthoDB" id="10253204at2759"/>
<dbReference type="AlphaFoldDB" id="A0A9W7L5J0"/>
<dbReference type="EMBL" id="BRYA01000837">
    <property type="protein sequence ID" value="GMI33925.1"/>
    <property type="molecule type" value="Genomic_DNA"/>
</dbReference>
<dbReference type="Proteomes" id="UP001165065">
    <property type="component" value="Unassembled WGS sequence"/>
</dbReference>
<feature type="compositionally biased region" description="Acidic residues" evidence="1">
    <location>
        <begin position="221"/>
        <end position="246"/>
    </location>
</feature>
<accession>A0A9W7L5J0</accession>
<dbReference type="SMART" id="SM00879">
    <property type="entry name" value="Brix"/>
    <property type="match status" value="1"/>
</dbReference>
<evidence type="ECO:0000313" key="4">
    <source>
        <dbReference type="Proteomes" id="UP001165065"/>
    </source>
</evidence>
<comment type="caution">
    <text evidence="3">The sequence shown here is derived from an EMBL/GenBank/DDBJ whole genome shotgun (WGS) entry which is preliminary data.</text>
</comment>
<evidence type="ECO:0000313" key="3">
    <source>
        <dbReference type="EMBL" id="GMI33925.1"/>
    </source>
</evidence>
<dbReference type="SUPFAM" id="SSF52954">
    <property type="entry name" value="Class II aaRS ABD-related"/>
    <property type="match status" value="2"/>
</dbReference>
<feature type="domain" description="Brix" evidence="2">
    <location>
        <begin position="131"/>
        <end position="432"/>
    </location>
</feature>
<organism evidence="3 4">
    <name type="scientific">Triparma columacea</name>
    <dbReference type="NCBI Taxonomy" id="722753"/>
    <lineage>
        <taxon>Eukaryota</taxon>
        <taxon>Sar</taxon>
        <taxon>Stramenopiles</taxon>
        <taxon>Ochrophyta</taxon>
        <taxon>Bolidophyceae</taxon>
        <taxon>Parmales</taxon>
        <taxon>Triparmaceae</taxon>
        <taxon>Triparma</taxon>
    </lineage>
</organism>
<dbReference type="InterPro" id="IPR044281">
    <property type="entry name" value="IMP4/RPF1"/>
</dbReference>
<feature type="compositionally biased region" description="Acidic residues" evidence="1">
    <location>
        <begin position="257"/>
        <end position="269"/>
    </location>
</feature>
<name>A0A9W7L5J0_9STRA</name>
<dbReference type="PANTHER" id="PTHR22734:SF3">
    <property type="entry name" value="RIBOSOME PRODUCTION FACTOR 1"/>
    <property type="match status" value="1"/>
</dbReference>
<dbReference type="GO" id="GO:0005730">
    <property type="term" value="C:nucleolus"/>
    <property type="evidence" value="ECO:0007669"/>
    <property type="project" value="TreeGrafter"/>
</dbReference>
<evidence type="ECO:0000256" key="1">
    <source>
        <dbReference type="SAM" id="MobiDB-lite"/>
    </source>
</evidence>